<dbReference type="PIRSF" id="PIRSF006692">
    <property type="entry name" value="TF_HTH_AF0396_prd"/>
    <property type="match status" value="1"/>
</dbReference>
<dbReference type="InterPro" id="IPR013561">
    <property type="entry name" value="FilR1_middle_dom"/>
</dbReference>
<feature type="domain" description="Methanogenesis regulatory protein FilR1 middle" evidence="1">
    <location>
        <begin position="127"/>
        <end position="254"/>
    </location>
</feature>
<evidence type="ECO:0000259" key="1">
    <source>
        <dbReference type="Pfam" id="PF08350"/>
    </source>
</evidence>
<dbReference type="Pfam" id="PF08350">
    <property type="entry name" value="FilR1_middle"/>
    <property type="match status" value="1"/>
</dbReference>
<dbReference type="RefSeq" id="WP_048122704.1">
    <property type="nucleotide sequence ID" value="NZ_CP009520.1"/>
</dbReference>
<organism evidence="2 3">
    <name type="scientific">Methanosarcina vacuolata Z-761</name>
    <dbReference type="NCBI Taxonomy" id="1434123"/>
    <lineage>
        <taxon>Archaea</taxon>
        <taxon>Methanobacteriati</taxon>
        <taxon>Methanobacteriota</taxon>
        <taxon>Stenosarchaea group</taxon>
        <taxon>Methanomicrobia</taxon>
        <taxon>Methanosarcinales</taxon>
        <taxon>Methanosarcinaceae</taxon>
        <taxon>Methanosarcina</taxon>
    </lineage>
</organism>
<name>A0A0E3LI40_9EURY</name>
<dbReference type="CDD" id="cd00090">
    <property type="entry name" value="HTH_ARSR"/>
    <property type="match status" value="1"/>
</dbReference>
<dbReference type="InterPro" id="IPR016490">
    <property type="entry name" value="Tscrpt_reg_HTH_AF0396-typ3"/>
</dbReference>
<proteinExistence type="predicted"/>
<dbReference type="InterPro" id="IPR011991">
    <property type="entry name" value="ArsR-like_HTH"/>
</dbReference>
<reference evidence="2 3" key="1">
    <citation type="submission" date="2014-07" db="EMBL/GenBank/DDBJ databases">
        <title>Methanogenic archaea and the global carbon cycle.</title>
        <authorList>
            <person name="Henriksen J.R."/>
            <person name="Luke J."/>
            <person name="Reinhart S."/>
            <person name="Benedict M.N."/>
            <person name="Youngblut N.D."/>
            <person name="Metcalf M.E."/>
            <person name="Whitaker R.J."/>
            <person name="Metcalf W.W."/>
        </authorList>
    </citation>
    <scope>NUCLEOTIDE SEQUENCE [LARGE SCALE GENOMIC DNA]</scope>
    <source>
        <strain evidence="2 3">Z-761</strain>
    </source>
</reference>
<evidence type="ECO:0000313" key="3">
    <source>
        <dbReference type="Proteomes" id="UP000033096"/>
    </source>
</evidence>
<dbReference type="HOGENOM" id="CLU_062767_1_1_2"/>
<protein>
    <submittedName>
        <fullName evidence="2">Transcriptional regulator, ArsR family</fullName>
    </submittedName>
</protein>
<evidence type="ECO:0000313" key="2">
    <source>
        <dbReference type="EMBL" id="AKB45356.1"/>
    </source>
</evidence>
<dbReference type="EMBL" id="CP009520">
    <property type="protein sequence ID" value="AKB45356.1"/>
    <property type="molecule type" value="Genomic_DNA"/>
</dbReference>
<dbReference type="AlphaFoldDB" id="A0A0E3LI40"/>
<gene>
    <name evidence="2" type="ORF">MSVAZ_3087</name>
</gene>
<dbReference type="PATRIC" id="fig|1434123.4.peg.3794"/>
<dbReference type="Proteomes" id="UP000033096">
    <property type="component" value="Chromosome"/>
</dbReference>
<keyword evidence="3" id="KW-1185">Reference proteome</keyword>
<dbReference type="KEGG" id="mvc:MSVAZ_3087"/>
<dbReference type="InterPro" id="IPR036390">
    <property type="entry name" value="WH_DNA-bd_sf"/>
</dbReference>
<accession>A0A0E3LI40</accession>
<dbReference type="SUPFAM" id="SSF46785">
    <property type="entry name" value="Winged helix' DNA-binding domain"/>
    <property type="match status" value="1"/>
</dbReference>
<sequence>MNSPLLELIFLSEKRKDLLLFLKDGPKTISEIKENLNVGLVAILPQLKKLRENSLISKTGDIYSLAPLGIAVVGKMKPMMDVLTVFGSKYEYWANHAVESIPDPLRERIGELANCTFSEPPDRTRLFEPHKEFVENLMKSKKISGIASVFHPLYPSLFLTFAKNGVNISILVTCPIYERIKEEYGPELSEFLKFENASFYVCSKKIELAYAVTDRFLSLTLPFSDGTYDHIEDVLCFEPQAIRWGEDLFAYYRKISDKLTEIH</sequence>
<dbReference type="GeneID" id="24811615"/>